<dbReference type="GO" id="GO:0005576">
    <property type="term" value="C:extracellular region"/>
    <property type="evidence" value="ECO:0007669"/>
    <property type="project" value="UniProtKB-SubCell"/>
</dbReference>
<sequence>MVLVHSLALLWLGAQGITHAHAHSHHSHAHLHHHAHQHVHRDNSAPINVLEEKPPLPLGSPHPPPAYMKDNVHNYFGNAPDRGSLTGPVLGPLNASMELALHGTIHTRDNGDSYWLSSLGSQGQSPFAQSGYQFFRNVKDFGAVGDGVTDDTAAINRAVTAFSSSDHTNSRCGKDCGSTSTGGAVVYFPAGTYVISTPIIQYYYTQFIGNPSSKPTIKGSKNFTGIALVDSDFYIPGGNGDEWYINQSNFYRQIRNFVFDMTSMNWTNTDNNQTYVPAGIHWQVGQATSITNCDFKMAVSTADQSATAVGIYMENGSGGMVADLTFTGGNIGFLAGSQQFTAINLKFTSCLTAIKSIWNWGFTWKNIYVLSCYIAIDATEYSGLGKQGTGSIAVVDSHFDGVPYAITVAKQDNEQPSIILENLLVENSASVVLISGGDTILEGSTDALYFDSWVSGYRYLPDGSGGRSNGFMSQKPDKPSSLLDGSGAYFRRAKPQYESETPVVATDHGVSNDGTGDQSSAINSLLSGNVGSVIFFPAGIYLVESTVKVPVGSKIIGSGWSQIMGTGSAFEDVEHPTVVVQVGDKGDQGVIEITDMLFTVKGATAGAVLMEWNVHESTQGSAAMWDSHFRVGGANGTYLGLDECPTGAGVNEKCMAAHLLMHVTSLASGYFENVWAWVADHDLDSPLNAEASESDAGIPLNVQTDISVYVGRGILIESQGPTWLYGTSSEHAQMYQYQLVNAANVYMGHMQTETPYYQPSPNALSPYTAGTFSGDPTYLDCDDDLCKGAWALRVINSSDVFIYSAGFYSFFQDYEEGCIDTEDCQQSLIETNFANRLYMYNIFTKGNVEIVSPRGNLAPLLFNDTTRNGFTSEIAAWLALSTGGEDIGSSGNDSGTVFLDPLIWGGPVDGTNVSCHPPCTYVIPPTILPTPTTFVYPPLPTTVGVGYPVTTSYVYLGKTITTTSWFTTTTTTTITIPEVVGTTISFWNVPIGPSVTSSVITPSPSVIQTAFNITWPSFTQSSTTFPATVVPFYPPPWPGSSVNPSSTPTQSSPTTSEGETPPRLLRVAAMPLVVAVEMTMMTAATMTTIITILSRTAAGPPSRSAHLAPTFAAFHVMKVSAAFLIMLFMSAIPVGKVVVAPTVPPNNFPNDPNTPDPGTPDDPNDPSDPSSTRSECSTATYSSCSTACVTAASTSSCTSTCKDIVGCDTTGTSMLGTYTLAPIMTGVPEPWYDYADNEPTDAAGDWAAGVSIYRSLGETADPTSGVSKTTMTTTQQPTTTKAQPTPSPSSMFAVFAQEIQAVAHGGGGSQIAWAWQGMLLPYPIWYGVEACNFKKYRVVDGGFFAKGQKYPSSLGTFTLGSYKNCKYTGSENTVGEINCDGGVTLPCTGVDKTHTTPKSPSADCEKVDDPETGLAKNQLYMQLYCPFVSSQVKSVGLVASLLKVRSLSPHTLGPLAGPSQIKRLVDYPDKQAVVKTEEIAVEKDKKDFAPGTT</sequence>
<feature type="domain" description="Rhamnogalacturonase A/B/Epimerase-like pectate lyase" evidence="7">
    <location>
        <begin position="135"/>
        <end position="377"/>
    </location>
</feature>
<reference evidence="8 9" key="1">
    <citation type="submission" date="2017-05" db="EMBL/GenBank/DDBJ databases">
        <title>Genome sequence for an aflatoxigenic pathogen of Argentinian peanut, Aspergillus arachidicola.</title>
        <authorList>
            <person name="Moore G."/>
            <person name="Beltz S.B."/>
            <person name="Mack B.M."/>
        </authorList>
    </citation>
    <scope>NUCLEOTIDE SEQUENCE [LARGE SCALE GENOMIC DNA]</scope>
    <source>
        <strain evidence="8 9">CBS 117610</strain>
    </source>
</reference>
<dbReference type="PANTHER" id="PTHR33928:SF2">
    <property type="entry name" value="PECTATE LYASE SUPERFAMILY PROTEIN DOMAIN-CONTAINING PROTEIN-RELATED"/>
    <property type="match status" value="1"/>
</dbReference>
<evidence type="ECO:0000256" key="6">
    <source>
        <dbReference type="SAM" id="SignalP"/>
    </source>
</evidence>
<comment type="caution">
    <text evidence="8">The sequence shown here is derived from an EMBL/GenBank/DDBJ whole genome shotgun (WGS) entry which is preliminary data.</text>
</comment>
<dbReference type="STRING" id="656916.A0A2G7FNQ2"/>
<dbReference type="SUPFAM" id="SSF51126">
    <property type="entry name" value="Pectin lyase-like"/>
    <property type="match status" value="2"/>
</dbReference>
<feature type="compositionally biased region" description="Low complexity" evidence="4">
    <location>
        <begin position="1044"/>
        <end position="1062"/>
    </location>
</feature>
<feature type="domain" description="Rhamnogalacturonase A/B/Epimerase-like pectate lyase" evidence="7">
    <location>
        <begin position="505"/>
        <end position="562"/>
    </location>
</feature>
<feature type="region of interest" description="Disordered" evidence="4">
    <location>
        <begin position="1040"/>
        <end position="1063"/>
    </location>
</feature>
<evidence type="ECO:0000259" key="7">
    <source>
        <dbReference type="Pfam" id="PF12708"/>
    </source>
</evidence>
<feature type="transmembrane region" description="Helical" evidence="5">
    <location>
        <begin position="1105"/>
        <end position="1129"/>
    </location>
</feature>
<proteinExistence type="predicted"/>
<feature type="region of interest" description="Disordered" evidence="4">
    <location>
        <begin position="1260"/>
        <end position="1287"/>
    </location>
</feature>
<evidence type="ECO:0000313" key="8">
    <source>
        <dbReference type="EMBL" id="PIG82149.1"/>
    </source>
</evidence>
<keyword evidence="5" id="KW-0472">Membrane</keyword>
<evidence type="ECO:0000256" key="3">
    <source>
        <dbReference type="ARBA" id="ARBA00022729"/>
    </source>
</evidence>
<evidence type="ECO:0000256" key="2">
    <source>
        <dbReference type="ARBA" id="ARBA00022525"/>
    </source>
</evidence>
<keyword evidence="3 6" id="KW-0732">Signal</keyword>
<name>A0A2G7FNQ2_9EURO</name>
<gene>
    <name evidence="8" type="ORF">AARAC_000094</name>
</gene>
<dbReference type="PANTHER" id="PTHR33928">
    <property type="entry name" value="POLYGALACTURONASE QRT3"/>
    <property type="match status" value="1"/>
</dbReference>
<feature type="compositionally biased region" description="Pro residues" evidence="4">
    <location>
        <begin position="1146"/>
        <end position="1160"/>
    </location>
</feature>
<evidence type="ECO:0000256" key="5">
    <source>
        <dbReference type="SAM" id="Phobius"/>
    </source>
</evidence>
<dbReference type="InterPro" id="IPR024535">
    <property type="entry name" value="RHGA/B-epi-like_pectate_lyase"/>
</dbReference>
<feature type="compositionally biased region" description="Basic residues" evidence="4">
    <location>
        <begin position="22"/>
        <end position="39"/>
    </location>
</feature>
<dbReference type="Gene3D" id="2.160.20.10">
    <property type="entry name" value="Single-stranded right-handed beta-helix, Pectin lyase-like"/>
    <property type="match status" value="2"/>
</dbReference>
<evidence type="ECO:0000313" key="9">
    <source>
        <dbReference type="Proteomes" id="UP000231358"/>
    </source>
</evidence>
<comment type="subcellular location">
    <subcellularLocation>
        <location evidence="1">Secreted</location>
    </subcellularLocation>
</comment>
<keyword evidence="5" id="KW-0812">Transmembrane</keyword>
<dbReference type="CDD" id="cd23668">
    <property type="entry name" value="GH55_beta13glucanase-like"/>
    <property type="match status" value="1"/>
</dbReference>
<feature type="region of interest" description="Disordered" evidence="4">
    <location>
        <begin position="22"/>
        <end position="43"/>
    </location>
</feature>
<evidence type="ECO:0000256" key="4">
    <source>
        <dbReference type="SAM" id="MobiDB-lite"/>
    </source>
</evidence>
<dbReference type="Proteomes" id="UP000231358">
    <property type="component" value="Unassembled WGS sequence"/>
</dbReference>
<dbReference type="EMBL" id="NEXV01000528">
    <property type="protein sequence ID" value="PIG82149.1"/>
    <property type="molecule type" value="Genomic_DNA"/>
</dbReference>
<dbReference type="InterPro" id="IPR012334">
    <property type="entry name" value="Pectin_lyas_fold"/>
</dbReference>
<accession>A0A2G7FNQ2</accession>
<feature type="chain" id="PRO_5013902938" description="Rhamnogalacturonase A/B/Epimerase-like pectate lyase domain-containing protein" evidence="6">
    <location>
        <begin position="23"/>
        <end position="1493"/>
    </location>
</feature>
<keyword evidence="5" id="KW-1133">Transmembrane helix</keyword>
<protein>
    <recommendedName>
        <fullName evidence="7">Rhamnogalacturonase A/B/Epimerase-like pectate lyase domain-containing protein</fullName>
    </recommendedName>
</protein>
<organism evidence="8 9">
    <name type="scientific">Aspergillus arachidicola</name>
    <dbReference type="NCBI Taxonomy" id="656916"/>
    <lineage>
        <taxon>Eukaryota</taxon>
        <taxon>Fungi</taxon>
        <taxon>Dikarya</taxon>
        <taxon>Ascomycota</taxon>
        <taxon>Pezizomycotina</taxon>
        <taxon>Eurotiomycetes</taxon>
        <taxon>Eurotiomycetidae</taxon>
        <taxon>Eurotiales</taxon>
        <taxon>Aspergillaceae</taxon>
        <taxon>Aspergillus</taxon>
        <taxon>Aspergillus subgen. Circumdati</taxon>
    </lineage>
</organism>
<keyword evidence="2" id="KW-0964">Secreted</keyword>
<dbReference type="InterPro" id="IPR011050">
    <property type="entry name" value="Pectin_lyase_fold/virulence"/>
</dbReference>
<evidence type="ECO:0000256" key="1">
    <source>
        <dbReference type="ARBA" id="ARBA00004613"/>
    </source>
</evidence>
<dbReference type="InterPro" id="IPR039279">
    <property type="entry name" value="QRT3-like"/>
</dbReference>
<feature type="compositionally biased region" description="Low complexity" evidence="4">
    <location>
        <begin position="1262"/>
        <end position="1287"/>
    </location>
</feature>
<dbReference type="GO" id="GO:0004650">
    <property type="term" value="F:polygalacturonase activity"/>
    <property type="evidence" value="ECO:0007669"/>
    <property type="project" value="InterPro"/>
</dbReference>
<feature type="transmembrane region" description="Helical" evidence="5">
    <location>
        <begin position="1069"/>
        <end position="1093"/>
    </location>
</feature>
<dbReference type="Pfam" id="PF12708">
    <property type="entry name" value="Pect-lyase_RHGA_epim"/>
    <property type="match status" value="2"/>
</dbReference>
<keyword evidence="9" id="KW-1185">Reference proteome</keyword>
<feature type="region of interest" description="Disordered" evidence="4">
    <location>
        <begin position="1146"/>
        <end position="1175"/>
    </location>
</feature>
<feature type="signal peptide" evidence="6">
    <location>
        <begin position="1"/>
        <end position="22"/>
    </location>
</feature>